<dbReference type="InterPro" id="IPR002931">
    <property type="entry name" value="Transglutaminase-like"/>
</dbReference>
<name>A0A4P6F5I5_9MICO</name>
<dbReference type="Pfam" id="PF11992">
    <property type="entry name" value="TgpA_N"/>
    <property type="match status" value="1"/>
</dbReference>
<keyword evidence="5" id="KW-0472">Membrane</keyword>
<evidence type="ECO:0000256" key="2">
    <source>
        <dbReference type="ARBA" id="ARBA00022801"/>
    </source>
</evidence>
<dbReference type="InterPro" id="IPR023828">
    <property type="entry name" value="Peptidase_S8_Ser-AS"/>
</dbReference>
<gene>
    <name evidence="7" type="ORF">ET471_11815</name>
</gene>
<dbReference type="PROSITE" id="PS00138">
    <property type="entry name" value="SUBTILASE_SER"/>
    <property type="match status" value="1"/>
</dbReference>
<dbReference type="SMART" id="SM00460">
    <property type="entry name" value="TGc"/>
    <property type="match status" value="1"/>
</dbReference>
<dbReference type="RefSeq" id="WP_129188567.1">
    <property type="nucleotide sequence ID" value="NZ_CP035493.1"/>
</dbReference>
<feature type="domain" description="Transglutaminase-like" evidence="6">
    <location>
        <begin position="500"/>
        <end position="571"/>
    </location>
</feature>
<dbReference type="InterPro" id="IPR052901">
    <property type="entry name" value="Bact_TGase-like"/>
</dbReference>
<dbReference type="OrthoDB" id="9804023at2"/>
<keyword evidence="2" id="KW-0378">Hydrolase</keyword>
<evidence type="ECO:0000256" key="3">
    <source>
        <dbReference type="ARBA" id="ARBA00022825"/>
    </source>
</evidence>
<feature type="transmembrane region" description="Helical" evidence="5">
    <location>
        <begin position="634"/>
        <end position="653"/>
    </location>
</feature>
<feature type="transmembrane region" description="Helical" evidence="5">
    <location>
        <begin position="151"/>
        <end position="170"/>
    </location>
</feature>
<dbReference type="GO" id="GO:0008236">
    <property type="term" value="F:serine-type peptidase activity"/>
    <property type="evidence" value="ECO:0007669"/>
    <property type="project" value="UniProtKB-KW"/>
</dbReference>
<keyword evidence="1" id="KW-0645">Protease</keyword>
<evidence type="ECO:0000256" key="1">
    <source>
        <dbReference type="ARBA" id="ARBA00022670"/>
    </source>
</evidence>
<keyword evidence="8" id="KW-1185">Reference proteome</keyword>
<keyword evidence="3" id="KW-0720">Serine protease</keyword>
<protein>
    <submittedName>
        <fullName evidence="7">Transglutaminase domain-containing protein</fullName>
    </submittedName>
</protein>
<organism evidence="7 8">
    <name type="scientific">Xylanimonas protaetiae</name>
    <dbReference type="NCBI Taxonomy" id="2509457"/>
    <lineage>
        <taxon>Bacteria</taxon>
        <taxon>Bacillati</taxon>
        <taxon>Actinomycetota</taxon>
        <taxon>Actinomycetes</taxon>
        <taxon>Micrococcales</taxon>
        <taxon>Promicromonosporaceae</taxon>
        <taxon>Xylanimonas</taxon>
    </lineage>
</organism>
<accession>A0A4P6F5I5</accession>
<dbReference type="KEGG" id="xya:ET471_11815"/>
<dbReference type="Pfam" id="PF01841">
    <property type="entry name" value="Transglut_core"/>
    <property type="match status" value="1"/>
</dbReference>
<feature type="transmembrane region" description="Helical" evidence="5">
    <location>
        <begin position="12"/>
        <end position="34"/>
    </location>
</feature>
<feature type="transmembrane region" description="Helical" evidence="5">
    <location>
        <begin position="40"/>
        <end position="60"/>
    </location>
</feature>
<sequence>MIPARTPATARLALATGLVVVAVLASMLALRSVVAPPWPAAGVLGVLLVGAALVVTRGIIGGRRARVAAAARAGATVSRLSADDGGTSSAWPTVVGAAVASWYLLARFGGLGGTTDWIVSPSSVGHLVDQLGLAGEIIRQEVAPVAGTPPIALLCVGGSLLVLLVADALAVGARHPLLASAAVLVLWFPPLVLTYQMPWTSFAVTVVALLLGLTLDGAPGGRRAVRDAVVGAQVRRAERRRAVRTTATAAGITAIALVASTAAAGVEGVGGGWTSLFTTASKAARLADNLDMYRSLSTRSGATVLTYTTSTGSDVGPLRLLTLSRFDGRKWDHGRPQGGDGFGPDEVLFPSGAELTAEPTRVELTVGSMREKELPVAVEPRSIADAGDGWRYVADRDEVVGDDTTQEGDTFTMLVRPRELSAEVLRAAPPGRSEVDDAFLDVPRTAHADDIAALARQIVGNAATDYDRAVALQAYLRSPSRFTYDPQVPPGQTGDAVWDFLQQRQGYCVQFATTMMVLARTLGIPARFAIGYLPGTGSGDPNTFTITGRDSHAWPELYFTGVGWVRFEPTPAVQTGAVPAYANPLLGGPGPTVAPTPEDELPRPGATGAAAAPSASPTTGTTAGPGEDDVTQRWLVGTVVLLVLAAGAAVLLLRRRGARPPRDAEEAWYRVVGALTRSGVTLPTATTPRRAPSETATAWEERTGAELPWPVRDGLTALAGELESERYAAPAEVGDEERAERLERLADLTRAVTTGLATAGKAAGRH</sequence>
<reference evidence="7 8" key="1">
    <citation type="submission" date="2019-01" db="EMBL/GenBank/DDBJ databases">
        <title>Genome sequencing of strain FW10M-9.</title>
        <authorList>
            <person name="Heo J."/>
            <person name="Kim S.-J."/>
            <person name="Kim J.-S."/>
            <person name="Hong S.-B."/>
            <person name="Kwon S.-W."/>
        </authorList>
    </citation>
    <scope>NUCLEOTIDE SEQUENCE [LARGE SCALE GENOMIC DNA]</scope>
    <source>
        <strain evidence="7 8">FW10M-9</strain>
    </source>
</reference>
<feature type="transmembrane region" description="Helical" evidence="5">
    <location>
        <begin position="245"/>
        <end position="266"/>
    </location>
</feature>
<dbReference type="PANTHER" id="PTHR42736:SF1">
    <property type="entry name" value="PROTEIN-GLUTAMINE GAMMA-GLUTAMYLTRANSFERASE"/>
    <property type="match status" value="1"/>
</dbReference>
<evidence type="ECO:0000256" key="4">
    <source>
        <dbReference type="SAM" id="MobiDB-lite"/>
    </source>
</evidence>
<proteinExistence type="predicted"/>
<dbReference type="SUPFAM" id="SSF54001">
    <property type="entry name" value="Cysteine proteinases"/>
    <property type="match status" value="1"/>
</dbReference>
<dbReference type="InterPro" id="IPR038765">
    <property type="entry name" value="Papain-like_cys_pep_sf"/>
</dbReference>
<keyword evidence="5" id="KW-0812">Transmembrane</keyword>
<evidence type="ECO:0000259" key="6">
    <source>
        <dbReference type="SMART" id="SM00460"/>
    </source>
</evidence>
<dbReference type="AlphaFoldDB" id="A0A4P6F5I5"/>
<keyword evidence="5" id="KW-1133">Transmembrane helix</keyword>
<dbReference type="EMBL" id="CP035493">
    <property type="protein sequence ID" value="QAY70625.1"/>
    <property type="molecule type" value="Genomic_DNA"/>
</dbReference>
<dbReference type="GO" id="GO:0006508">
    <property type="term" value="P:proteolysis"/>
    <property type="evidence" value="ECO:0007669"/>
    <property type="project" value="UniProtKB-KW"/>
</dbReference>
<dbReference type="PANTHER" id="PTHR42736">
    <property type="entry name" value="PROTEIN-GLUTAMINE GAMMA-GLUTAMYLTRANSFERASE"/>
    <property type="match status" value="1"/>
</dbReference>
<evidence type="ECO:0000313" key="7">
    <source>
        <dbReference type="EMBL" id="QAY70625.1"/>
    </source>
</evidence>
<feature type="region of interest" description="Disordered" evidence="4">
    <location>
        <begin position="588"/>
        <end position="629"/>
    </location>
</feature>
<evidence type="ECO:0000313" key="8">
    <source>
        <dbReference type="Proteomes" id="UP000292118"/>
    </source>
</evidence>
<feature type="transmembrane region" description="Helical" evidence="5">
    <location>
        <begin position="199"/>
        <end position="218"/>
    </location>
</feature>
<dbReference type="Gene3D" id="3.10.620.30">
    <property type="match status" value="1"/>
</dbReference>
<evidence type="ECO:0000256" key="5">
    <source>
        <dbReference type="SAM" id="Phobius"/>
    </source>
</evidence>
<dbReference type="InterPro" id="IPR021878">
    <property type="entry name" value="TgpA_N"/>
</dbReference>
<dbReference type="Proteomes" id="UP000292118">
    <property type="component" value="Chromosome"/>
</dbReference>
<feature type="compositionally biased region" description="Low complexity" evidence="4">
    <location>
        <begin position="604"/>
        <end position="625"/>
    </location>
</feature>